<reference evidence="2 3" key="1">
    <citation type="submission" date="2018-11" db="EMBL/GenBank/DDBJ databases">
        <authorList>
            <consortium name="Pathogen Informatics"/>
        </authorList>
    </citation>
    <scope>NUCLEOTIDE SEQUENCE [LARGE SCALE GENOMIC DNA]</scope>
    <source>
        <strain evidence="2 3">Zambia</strain>
    </source>
</reference>
<dbReference type="EMBL" id="UZAI01016788">
    <property type="protein sequence ID" value="VDP16003.1"/>
    <property type="molecule type" value="Genomic_DNA"/>
</dbReference>
<dbReference type="Proteomes" id="UP000277204">
    <property type="component" value="Unassembled WGS sequence"/>
</dbReference>
<feature type="compositionally biased region" description="Basic residues" evidence="1">
    <location>
        <begin position="40"/>
        <end position="49"/>
    </location>
</feature>
<name>A0A183MEN7_9TREM</name>
<accession>A0A183MEN7</accession>
<organism evidence="2 3">
    <name type="scientific">Schistosoma margrebowiei</name>
    <dbReference type="NCBI Taxonomy" id="48269"/>
    <lineage>
        <taxon>Eukaryota</taxon>
        <taxon>Metazoa</taxon>
        <taxon>Spiralia</taxon>
        <taxon>Lophotrochozoa</taxon>
        <taxon>Platyhelminthes</taxon>
        <taxon>Trematoda</taxon>
        <taxon>Digenea</taxon>
        <taxon>Strigeidida</taxon>
        <taxon>Schistosomatoidea</taxon>
        <taxon>Schistosomatidae</taxon>
        <taxon>Schistosoma</taxon>
    </lineage>
</organism>
<evidence type="ECO:0000313" key="2">
    <source>
        <dbReference type="EMBL" id="VDP16003.1"/>
    </source>
</evidence>
<feature type="compositionally biased region" description="Basic and acidic residues" evidence="1">
    <location>
        <begin position="58"/>
        <end position="68"/>
    </location>
</feature>
<evidence type="ECO:0000256" key="1">
    <source>
        <dbReference type="SAM" id="MobiDB-lite"/>
    </source>
</evidence>
<feature type="region of interest" description="Disordered" evidence="1">
    <location>
        <begin position="33"/>
        <end position="68"/>
    </location>
</feature>
<evidence type="ECO:0000313" key="3">
    <source>
        <dbReference type="Proteomes" id="UP000277204"/>
    </source>
</evidence>
<proteinExistence type="predicted"/>
<dbReference type="AlphaFoldDB" id="A0A183MEN7"/>
<gene>
    <name evidence="2" type="ORF">SMRZ_LOCUS14512</name>
</gene>
<protein>
    <submittedName>
        <fullName evidence="2">Uncharacterized protein</fullName>
    </submittedName>
</protein>
<keyword evidence="3" id="KW-1185">Reference proteome</keyword>
<sequence length="68" mass="8067">MAANNRFHALHHALKEETTKKYSWKWIKQALTSTGQSMRGRSKHRHKKCSSMETLNKIQERQKQEDSN</sequence>